<evidence type="ECO:0000313" key="9">
    <source>
        <dbReference type="Proteomes" id="UP000568158"/>
    </source>
</evidence>
<organism evidence="7 8">
    <name type="scientific">Dekkera bruxellensis</name>
    <name type="common">Brettanomyces custersii</name>
    <dbReference type="NCBI Taxonomy" id="5007"/>
    <lineage>
        <taxon>Eukaryota</taxon>
        <taxon>Fungi</taxon>
        <taxon>Dikarya</taxon>
        <taxon>Ascomycota</taxon>
        <taxon>Saccharomycotina</taxon>
        <taxon>Pichiomycetes</taxon>
        <taxon>Pichiales</taxon>
        <taxon>Pichiaceae</taxon>
        <taxon>Brettanomyces</taxon>
    </lineage>
</organism>
<evidence type="ECO:0000313" key="6">
    <source>
        <dbReference type="EMBL" id="QOU21829.1"/>
    </source>
</evidence>
<keyword evidence="3 4" id="KW-0732">Signal</keyword>
<reference evidence="6" key="4">
    <citation type="journal article" name="BMC Genomics">
        <title>New genome assemblies reveal patterns of domestication and adaptation across Brettanomyces (Dekkera) species.</title>
        <authorList>
            <person name="Roach M.J."/>
            <person name="Borneman A.R."/>
        </authorList>
    </citation>
    <scope>NUCLEOTIDE SEQUENCE</scope>
    <source>
        <strain evidence="6">UCD 2041</strain>
    </source>
</reference>
<evidence type="ECO:0000256" key="1">
    <source>
        <dbReference type="ARBA" id="ARBA00010545"/>
    </source>
</evidence>
<reference evidence="7 8" key="1">
    <citation type="submission" date="2019-07" db="EMBL/GenBank/DDBJ databases">
        <authorList>
            <person name="Friedrich A."/>
            <person name="Schacherer J."/>
        </authorList>
    </citation>
    <scope>NUCLEOTIDE SEQUENCE [LARGE SCALE GENOMIC DNA]</scope>
</reference>
<dbReference type="EMBL" id="CABFWN010000001">
    <property type="protein sequence ID" value="VUG15882.1"/>
    <property type="molecule type" value="Genomic_DNA"/>
</dbReference>
<dbReference type="OrthoDB" id="2234316at2759"/>
<feature type="chain" id="PRO_5041084250" description="Long chronological lifespan protein 2" evidence="4">
    <location>
        <begin position="20"/>
        <end position="117"/>
    </location>
</feature>
<evidence type="ECO:0000256" key="3">
    <source>
        <dbReference type="ARBA" id="ARBA00022729"/>
    </source>
</evidence>
<reference evidence="5 9" key="2">
    <citation type="journal article" date="2020" name="Appl. Microbiol. Biotechnol.">
        <title>Targeted gene deletion in Brettanomyces bruxellensis with an expression-free CRISPR-Cas9 system.</title>
        <authorList>
            <person name="Varela C."/>
            <person name="Bartel C."/>
            <person name="Onetto C."/>
            <person name="Borneman A."/>
        </authorList>
    </citation>
    <scope>NUCLEOTIDE SEQUENCE [LARGE SCALE GENOMIC DNA]</scope>
    <source>
        <strain evidence="5 9">AWRI1613</strain>
    </source>
</reference>
<dbReference type="PANTHER" id="PTHR38425:SF1">
    <property type="entry name" value="LONG CHRONOLOGICAL LIFESPAN PROTEIN 2"/>
    <property type="match status" value="1"/>
</dbReference>
<dbReference type="Proteomes" id="UP000568158">
    <property type="component" value="Unassembled WGS sequence"/>
</dbReference>
<dbReference type="GO" id="GO:0036503">
    <property type="term" value="P:ERAD pathway"/>
    <property type="evidence" value="ECO:0007669"/>
    <property type="project" value="TreeGrafter"/>
</dbReference>
<dbReference type="Proteomes" id="UP000478008">
    <property type="component" value="Unassembled WGS sequence"/>
</dbReference>
<dbReference type="InterPro" id="IPR034543">
    <property type="entry name" value="LCL2"/>
</dbReference>
<sequence length="117" mass="13517">MTPLSLILTLLFTVSYVQADIFQNLFGQQMRQQEEKFDYQKKQLNSECSKYLCPESFACVSKPIDCPCPFPDSQQKCILPDRQNYVCIAKTDKADLKGFKGEIRDCSWVRKAYKGKV</sequence>
<gene>
    <name evidence="7" type="primary">LCL2</name>
    <name evidence="6" type="ORF">BRETT_001993</name>
    <name evidence="7" type="ORF">DEBR0S1_02212G</name>
    <name evidence="5" type="ORF">HII12_001923</name>
</gene>
<evidence type="ECO:0000313" key="5">
    <source>
        <dbReference type="EMBL" id="KAF6013208.1"/>
    </source>
</evidence>
<evidence type="ECO:0000313" key="8">
    <source>
        <dbReference type="Proteomes" id="UP000478008"/>
    </source>
</evidence>
<evidence type="ECO:0000256" key="4">
    <source>
        <dbReference type="SAM" id="SignalP"/>
    </source>
</evidence>
<feature type="signal peptide" evidence="4">
    <location>
        <begin position="1"/>
        <end position="19"/>
    </location>
</feature>
<dbReference type="CDD" id="cd23996">
    <property type="entry name" value="LCL2-like"/>
    <property type="match status" value="1"/>
</dbReference>
<dbReference type="EMBL" id="JABCYN010000022">
    <property type="protein sequence ID" value="KAF6013208.1"/>
    <property type="molecule type" value="Genomic_DNA"/>
</dbReference>
<reference evidence="6" key="3">
    <citation type="submission" date="2020-10" db="EMBL/GenBank/DDBJ databases">
        <authorList>
            <person name="Palmer J.M."/>
        </authorList>
    </citation>
    <scope>NUCLEOTIDE SEQUENCE</scope>
    <source>
        <strain evidence="6">UCD 2041</strain>
    </source>
</reference>
<comment type="similarity">
    <text evidence="1">Belongs to the LCL2 family.</text>
</comment>
<proteinExistence type="inferred from homology"/>
<dbReference type="AlphaFoldDB" id="A0A3F2Y227"/>
<dbReference type="EMBL" id="CP063137">
    <property type="protein sequence ID" value="QOU21829.1"/>
    <property type="molecule type" value="Genomic_DNA"/>
</dbReference>
<dbReference type="PANTHER" id="PTHR38425">
    <property type="entry name" value="LONG CHRONOLOGICAL LIFESPAN PROTEIN 2"/>
    <property type="match status" value="1"/>
</dbReference>
<evidence type="ECO:0000256" key="2">
    <source>
        <dbReference type="ARBA" id="ARBA00018534"/>
    </source>
</evidence>
<protein>
    <recommendedName>
        <fullName evidence="2">Long chronological lifespan protein 2</fullName>
    </recommendedName>
</protein>
<keyword evidence="8" id="KW-1185">Reference proteome</keyword>
<accession>A0A3F2Y227</accession>
<name>A0A3F2Y227_DEKBR</name>
<dbReference type="Proteomes" id="UP000663131">
    <property type="component" value="Chromosome 9"/>
</dbReference>
<evidence type="ECO:0000313" key="7">
    <source>
        <dbReference type="EMBL" id="VUG15882.1"/>
    </source>
</evidence>